<protein>
    <recommendedName>
        <fullName evidence="3">Reverse transcriptase zinc-binding domain-containing protein</fullName>
    </recommendedName>
</protein>
<name>A0A5N6NQX4_9ASTR</name>
<dbReference type="Proteomes" id="UP000326396">
    <property type="component" value="Linkage Group LG18"/>
</dbReference>
<accession>A0A5N6NQX4</accession>
<reference evidence="1 2" key="1">
    <citation type="submission" date="2019-05" db="EMBL/GenBank/DDBJ databases">
        <title>Mikania micrantha, genome provides insights into the molecular mechanism of rapid growth.</title>
        <authorList>
            <person name="Liu B."/>
        </authorList>
    </citation>
    <scope>NUCLEOTIDE SEQUENCE [LARGE SCALE GENOMIC DNA]</scope>
    <source>
        <strain evidence="1">NLD-2019</strain>
        <tissue evidence="1">Leaf</tissue>
    </source>
</reference>
<dbReference type="AlphaFoldDB" id="A0A5N6NQX4"/>
<dbReference type="EMBL" id="SZYD01000010">
    <property type="protein sequence ID" value="KAD4983254.1"/>
    <property type="molecule type" value="Genomic_DNA"/>
</dbReference>
<evidence type="ECO:0000313" key="2">
    <source>
        <dbReference type="Proteomes" id="UP000326396"/>
    </source>
</evidence>
<comment type="caution">
    <text evidence="1">The sequence shown here is derived from an EMBL/GenBank/DDBJ whole genome shotgun (WGS) entry which is preliminary data.</text>
</comment>
<gene>
    <name evidence="1" type="ORF">E3N88_19925</name>
</gene>
<dbReference type="OrthoDB" id="1088926at2759"/>
<keyword evidence="2" id="KW-1185">Reference proteome</keyword>
<evidence type="ECO:0000313" key="1">
    <source>
        <dbReference type="EMBL" id="KAD4983254.1"/>
    </source>
</evidence>
<evidence type="ECO:0008006" key="3">
    <source>
        <dbReference type="Google" id="ProtNLM"/>
    </source>
</evidence>
<sequence>MDFSVRVARELIEARLLPLDNYHISWSRWVPLKVNAFAWRAGLDHIPSEEGVYVVQSTKGINPNNQGSAKHARLMALLYSAQKITSYHLYRIPLVYLEGKECEIFRQQVFGSCGNHG</sequence>
<organism evidence="1 2">
    <name type="scientific">Mikania micrantha</name>
    <name type="common">bitter vine</name>
    <dbReference type="NCBI Taxonomy" id="192012"/>
    <lineage>
        <taxon>Eukaryota</taxon>
        <taxon>Viridiplantae</taxon>
        <taxon>Streptophyta</taxon>
        <taxon>Embryophyta</taxon>
        <taxon>Tracheophyta</taxon>
        <taxon>Spermatophyta</taxon>
        <taxon>Magnoliopsida</taxon>
        <taxon>eudicotyledons</taxon>
        <taxon>Gunneridae</taxon>
        <taxon>Pentapetalae</taxon>
        <taxon>asterids</taxon>
        <taxon>campanulids</taxon>
        <taxon>Asterales</taxon>
        <taxon>Asteraceae</taxon>
        <taxon>Asteroideae</taxon>
        <taxon>Heliantheae alliance</taxon>
        <taxon>Eupatorieae</taxon>
        <taxon>Mikania</taxon>
    </lineage>
</organism>
<proteinExistence type="predicted"/>